<dbReference type="STRING" id="121224.E0VMM2"/>
<dbReference type="AlphaFoldDB" id="E0VMM2"/>
<dbReference type="FunFam" id="3.30.70.330:FF:000007">
    <property type="entry name" value="CUGBP Elav-like family member 4 isoform 3"/>
    <property type="match status" value="1"/>
</dbReference>
<feature type="domain" description="RRM" evidence="4">
    <location>
        <begin position="297"/>
        <end position="375"/>
    </location>
</feature>
<organism>
    <name type="scientific">Pediculus humanus subsp. corporis</name>
    <name type="common">Body louse</name>
    <dbReference type="NCBI Taxonomy" id="121224"/>
    <lineage>
        <taxon>Eukaryota</taxon>
        <taxon>Metazoa</taxon>
        <taxon>Ecdysozoa</taxon>
        <taxon>Arthropoda</taxon>
        <taxon>Hexapoda</taxon>
        <taxon>Insecta</taxon>
        <taxon>Pterygota</taxon>
        <taxon>Neoptera</taxon>
        <taxon>Paraneoptera</taxon>
        <taxon>Psocodea</taxon>
        <taxon>Troctomorpha</taxon>
        <taxon>Phthiraptera</taxon>
        <taxon>Anoplura</taxon>
        <taxon>Pediculidae</taxon>
        <taxon>Pediculus</taxon>
    </lineage>
</organism>
<dbReference type="InterPro" id="IPR035979">
    <property type="entry name" value="RBD_domain_sf"/>
</dbReference>
<dbReference type="GO" id="GO:0003723">
    <property type="term" value="F:RNA binding"/>
    <property type="evidence" value="ECO:0007669"/>
    <property type="project" value="UniProtKB-UniRule"/>
</dbReference>
<feature type="domain" description="RRM" evidence="4">
    <location>
        <begin position="37"/>
        <end position="117"/>
    </location>
</feature>
<dbReference type="OrthoDB" id="410044at2759"/>
<dbReference type="VEuPathDB" id="VectorBase:PHUM315130"/>
<dbReference type="InParanoid" id="E0VMM2"/>
<dbReference type="HOGENOM" id="CLU_015367_0_1_1"/>
<dbReference type="PANTHER" id="PTHR24012">
    <property type="entry name" value="RNA BINDING PROTEIN"/>
    <property type="match status" value="1"/>
</dbReference>
<dbReference type="eggNOG" id="KOG0146">
    <property type="taxonomic scope" value="Eukaryota"/>
</dbReference>
<proteinExistence type="predicted"/>
<dbReference type="SMART" id="SM00360">
    <property type="entry name" value="RRM"/>
    <property type="match status" value="2"/>
</dbReference>
<evidence type="ECO:0000313" key="7">
    <source>
        <dbReference type="Proteomes" id="UP000009046"/>
    </source>
</evidence>
<dbReference type="Proteomes" id="UP000009046">
    <property type="component" value="Unassembled WGS sequence"/>
</dbReference>
<name>E0VMM2_PEDHC</name>
<keyword evidence="7" id="KW-1185">Reference proteome</keyword>
<keyword evidence="2 3" id="KW-0694">RNA-binding</keyword>
<dbReference type="EMBL" id="AAZO01003657">
    <property type="status" value="NOT_ANNOTATED_CDS"/>
    <property type="molecule type" value="Genomic_DNA"/>
</dbReference>
<dbReference type="Pfam" id="PF00076">
    <property type="entry name" value="RRM_1"/>
    <property type="match status" value="2"/>
</dbReference>
<dbReference type="GeneID" id="8235927"/>
<dbReference type="Gene3D" id="3.30.70.330">
    <property type="match status" value="2"/>
</dbReference>
<dbReference type="EnsemblMetazoa" id="PHUM315130-RA">
    <property type="protein sequence ID" value="PHUM315130-PA"/>
    <property type="gene ID" value="PHUM315130"/>
</dbReference>
<dbReference type="eggNOG" id="KOG0144">
    <property type="taxonomic scope" value="Eukaryota"/>
</dbReference>
<dbReference type="FunCoup" id="E0VMM2">
    <property type="interactions" value="278"/>
</dbReference>
<protein>
    <submittedName>
        <fullName evidence="5 6">Splicing factor 3B subunit, putative</fullName>
    </submittedName>
</protein>
<dbReference type="KEGG" id="phu:Phum_PHUM315130"/>
<dbReference type="FunFam" id="3.30.70.330:FF:000069">
    <property type="entry name" value="CUGBP Elav-like family member 5 isoform X1"/>
    <property type="match status" value="1"/>
</dbReference>
<evidence type="ECO:0000259" key="4">
    <source>
        <dbReference type="PROSITE" id="PS50102"/>
    </source>
</evidence>
<reference evidence="5" key="2">
    <citation type="submission" date="2007-04" db="EMBL/GenBank/DDBJ databases">
        <title>The genome of the human body louse.</title>
        <authorList>
            <consortium name="The Human Body Louse Genome Consortium"/>
            <person name="Kirkness E."/>
            <person name="Walenz B."/>
            <person name="Hass B."/>
            <person name="Bruggner R."/>
            <person name="Strausberg R."/>
        </authorList>
    </citation>
    <scope>NUCLEOTIDE SEQUENCE</scope>
    <source>
        <strain evidence="5">USDA</strain>
    </source>
</reference>
<dbReference type="EMBL" id="AAZO01003655">
    <property type="status" value="NOT_ANNOTATED_CDS"/>
    <property type="molecule type" value="Genomic_DNA"/>
</dbReference>
<dbReference type="CDD" id="cd12635">
    <property type="entry name" value="RRM2_CELF3_4_5_6"/>
    <property type="match status" value="1"/>
</dbReference>
<dbReference type="EMBL" id="AAZO01003656">
    <property type="status" value="NOT_ANNOTATED_CDS"/>
    <property type="molecule type" value="Genomic_DNA"/>
</dbReference>
<reference evidence="6" key="3">
    <citation type="submission" date="2021-02" db="UniProtKB">
        <authorList>
            <consortium name="EnsemblMetazoa"/>
        </authorList>
    </citation>
    <scope>IDENTIFICATION</scope>
    <source>
        <strain evidence="6">USDA</strain>
    </source>
</reference>
<dbReference type="SUPFAM" id="SSF54928">
    <property type="entry name" value="RNA-binding domain, RBD"/>
    <property type="match status" value="1"/>
</dbReference>
<gene>
    <name evidence="6" type="primary">8235927</name>
    <name evidence="5" type="ORF">Phum_PHUM315130</name>
</gene>
<dbReference type="RefSeq" id="XP_002427366.1">
    <property type="nucleotide sequence ID" value="XM_002427321.1"/>
</dbReference>
<keyword evidence="1" id="KW-0677">Repeat</keyword>
<accession>E0VMM2</accession>
<evidence type="ECO:0000256" key="2">
    <source>
        <dbReference type="ARBA" id="ARBA00022884"/>
    </source>
</evidence>
<dbReference type="InterPro" id="IPR000504">
    <property type="entry name" value="RRM_dom"/>
</dbReference>
<sequence>MNVYNSLSYIYIYFFEKTRENFLYLFYLIYNMIVTDRKLFVGMLSKQQSEEDVRQLFGPFGAIEECTILRGPEGASKGCAFVKFSSHQEAQAAINNLHGSQTMPGASSSLVVKFADTEKERQLRRMQQMAGNIGLLNPFVFNQFGAYGAYAQQAALMAAASQGTYISPMAALASQLPHTTLNGQHVNGAMPSLPSPTIPNFSMAAQTPNGQPGGTEPGVYSNGIPQTYPAYALHLSIPPQGLNGEAALQTAFPGMPPYPGVAFPAVYGQFPQAIPPALASVPPTHREGCSISGPEGCNLFIYHLPQEFGDAELMQMFLPFGNVISSKVFIDRATNQSKCFGFVSFDNPASAQAAIQAMNGFQIGMKRLKVQLKRPKDANRPY</sequence>
<dbReference type="CDD" id="cd12639">
    <property type="entry name" value="RRM3_CELF3_4_5_6"/>
    <property type="match status" value="1"/>
</dbReference>
<dbReference type="EMBL" id="DS235316">
    <property type="protein sequence ID" value="EEB14628.1"/>
    <property type="molecule type" value="Genomic_DNA"/>
</dbReference>
<evidence type="ECO:0000313" key="6">
    <source>
        <dbReference type="EnsemblMetazoa" id="PHUM315130-PA"/>
    </source>
</evidence>
<reference evidence="5" key="1">
    <citation type="submission" date="2007-04" db="EMBL/GenBank/DDBJ databases">
        <title>Annotation of Pediculus humanus corporis strain USDA.</title>
        <authorList>
            <person name="Kirkness E."/>
            <person name="Hannick L."/>
            <person name="Hass B."/>
            <person name="Bruggner R."/>
            <person name="Lawson D."/>
            <person name="Bidwell S."/>
            <person name="Joardar V."/>
            <person name="Caler E."/>
            <person name="Walenz B."/>
            <person name="Inman J."/>
            <person name="Schobel S."/>
            <person name="Galinsky K."/>
            <person name="Amedeo P."/>
            <person name="Strausberg R."/>
        </authorList>
    </citation>
    <scope>NUCLEOTIDE SEQUENCE</scope>
    <source>
        <strain evidence="5">USDA</strain>
    </source>
</reference>
<dbReference type="CTD" id="8235927"/>
<evidence type="ECO:0000256" key="3">
    <source>
        <dbReference type="PROSITE-ProRule" id="PRU00176"/>
    </source>
</evidence>
<evidence type="ECO:0000256" key="1">
    <source>
        <dbReference type="ARBA" id="ARBA00022737"/>
    </source>
</evidence>
<dbReference type="InterPro" id="IPR012677">
    <property type="entry name" value="Nucleotide-bd_a/b_plait_sf"/>
</dbReference>
<dbReference type="PROSITE" id="PS50102">
    <property type="entry name" value="RRM"/>
    <property type="match status" value="2"/>
</dbReference>
<evidence type="ECO:0000313" key="5">
    <source>
        <dbReference type="EMBL" id="EEB14628.1"/>
    </source>
</evidence>
<dbReference type="OMA" id="GAYSHQM"/>